<dbReference type="InterPro" id="IPR006195">
    <property type="entry name" value="aa-tRNA-synth_II"/>
</dbReference>
<keyword evidence="8" id="KW-0648">Protein biosynthesis</keyword>
<evidence type="ECO:0000259" key="23">
    <source>
        <dbReference type="PROSITE" id="PS50862"/>
    </source>
</evidence>
<dbReference type="FunFam" id="1.10.287.40:FF:000005">
    <property type="entry name" value="Seryl-tRNA synthetase 2, mitochondrial"/>
    <property type="match status" value="1"/>
</dbReference>
<proteinExistence type="inferred from homology"/>
<evidence type="ECO:0000256" key="5">
    <source>
        <dbReference type="ARBA" id="ARBA00022598"/>
    </source>
</evidence>
<sequence length="545" mass="61387">MLPPANMATSVGMLIRLGTSFVLKPASRRCPWMTVLLSPRRCAHSLRSSLYEHAREGYSHKPDLDMRIVCEEMEKVIANVESRKGDLQGTDVRDIVSVWHQLQEVRREISDLELQKKEISAQVRALADQHDKKVLPTLPEYEKARGKGREIRLSLSQLYPRESELEQQHYLRALRLPNTTHPSVPIGDESQARVIELVGEKPEFDFKVKGHLEIGEQLDLIRQRRLAHVSGHRSYYLRGVGARLQLALQNFALDILLRRGFVPMVVPDMLKGAVFEGCGMQPHAHQSQVYSIDPTRFTDLNLAGTGEVGVAGYFMDHAVNHKDLPVRTVCCSTCYRAETDTGRETWGLYRVHHFNKVEMFGVTADETGEESSQMLEEFLSLQKEIFSALELHYRVLDMPTQELGPPAYRKFDIEAWMPGRGSYGEISSASNCTDYQSRRLSVLYEREGGSLHYAHTVNATACAIPRTIIAILETHQTQDGTVRVPRALQPYVGSEGKPDWSIICPASPAQTGQRQGSHIALPDPSQPNARRLEEPNPMLAVHATD</sequence>
<keyword evidence="12" id="KW-0030">Aminoacyl-tRNA synthetase</keyword>
<comment type="catalytic activity">
    <reaction evidence="16">
        <text>tRNA(Ser) + L-serine + ATP = L-seryl-tRNA(Ser) + AMP + diphosphate + H(+)</text>
        <dbReference type="Rhea" id="RHEA:12292"/>
        <dbReference type="Rhea" id="RHEA-COMP:9669"/>
        <dbReference type="Rhea" id="RHEA-COMP:9703"/>
        <dbReference type="ChEBI" id="CHEBI:15378"/>
        <dbReference type="ChEBI" id="CHEBI:30616"/>
        <dbReference type="ChEBI" id="CHEBI:33019"/>
        <dbReference type="ChEBI" id="CHEBI:33384"/>
        <dbReference type="ChEBI" id="CHEBI:78442"/>
        <dbReference type="ChEBI" id="CHEBI:78533"/>
        <dbReference type="ChEBI" id="CHEBI:456215"/>
        <dbReference type="EC" id="6.1.1.11"/>
    </reaction>
</comment>
<evidence type="ECO:0000256" key="22">
    <source>
        <dbReference type="SAM" id="MobiDB-lite"/>
    </source>
</evidence>
<evidence type="ECO:0000256" key="16">
    <source>
        <dbReference type="ARBA" id="ARBA00048823"/>
    </source>
</evidence>
<organism evidence="24 25">
    <name type="scientific">Synaphobranchus kaupii</name>
    <name type="common">Kaup's arrowtooth eel</name>
    <dbReference type="NCBI Taxonomy" id="118154"/>
    <lineage>
        <taxon>Eukaryota</taxon>
        <taxon>Metazoa</taxon>
        <taxon>Chordata</taxon>
        <taxon>Craniata</taxon>
        <taxon>Vertebrata</taxon>
        <taxon>Euteleostomi</taxon>
        <taxon>Actinopterygii</taxon>
        <taxon>Neopterygii</taxon>
        <taxon>Teleostei</taxon>
        <taxon>Anguilliformes</taxon>
        <taxon>Synaphobranchidae</taxon>
        <taxon>Synaphobranchus</taxon>
    </lineage>
</organism>
<dbReference type="PANTHER" id="PTHR11778">
    <property type="entry name" value="SERYL-TRNA SYNTHETASE"/>
    <property type="match status" value="1"/>
</dbReference>
<reference evidence="24" key="1">
    <citation type="journal article" date="2023" name="Science">
        <title>Genome structures resolve the early diversification of teleost fishes.</title>
        <authorList>
            <person name="Parey E."/>
            <person name="Louis A."/>
            <person name="Montfort J."/>
            <person name="Bouchez O."/>
            <person name="Roques C."/>
            <person name="Iampietro C."/>
            <person name="Lluch J."/>
            <person name="Castinel A."/>
            <person name="Donnadieu C."/>
            <person name="Desvignes T."/>
            <person name="Floi Bucao C."/>
            <person name="Jouanno E."/>
            <person name="Wen M."/>
            <person name="Mejri S."/>
            <person name="Dirks R."/>
            <person name="Jansen H."/>
            <person name="Henkel C."/>
            <person name="Chen W.J."/>
            <person name="Zahm M."/>
            <person name="Cabau C."/>
            <person name="Klopp C."/>
            <person name="Thompson A.W."/>
            <person name="Robinson-Rechavi M."/>
            <person name="Braasch I."/>
            <person name="Lecointre G."/>
            <person name="Bobe J."/>
            <person name="Postlethwait J.H."/>
            <person name="Berthelot C."/>
            <person name="Roest Crollius H."/>
            <person name="Guiguen Y."/>
        </authorList>
    </citation>
    <scope>NUCLEOTIDE SEQUENCE</scope>
    <source>
        <strain evidence="24">WJC10195</strain>
    </source>
</reference>
<evidence type="ECO:0000256" key="15">
    <source>
        <dbReference type="ARBA" id="ARBA00047929"/>
    </source>
</evidence>
<evidence type="ECO:0000256" key="11">
    <source>
        <dbReference type="ARBA" id="ARBA00023128"/>
    </source>
</evidence>
<dbReference type="SUPFAM" id="SSF46589">
    <property type="entry name" value="tRNA-binding arm"/>
    <property type="match status" value="1"/>
</dbReference>
<dbReference type="NCBIfam" id="TIGR00414">
    <property type="entry name" value="serS"/>
    <property type="match status" value="1"/>
</dbReference>
<evidence type="ECO:0000256" key="21">
    <source>
        <dbReference type="SAM" id="Coils"/>
    </source>
</evidence>
<gene>
    <name evidence="24" type="ORF">SKAU_G00091040</name>
</gene>
<evidence type="ECO:0000256" key="1">
    <source>
        <dbReference type="ARBA" id="ARBA00004305"/>
    </source>
</evidence>
<evidence type="ECO:0000256" key="8">
    <source>
        <dbReference type="ARBA" id="ARBA00022917"/>
    </source>
</evidence>
<dbReference type="GO" id="GO:0005524">
    <property type="term" value="F:ATP binding"/>
    <property type="evidence" value="ECO:0007669"/>
    <property type="project" value="UniProtKB-KW"/>
</dbReference>
<evidence type="ECO:0000256" key="18">
    <source>
        <dbReference type="ARBA" id="ARBA00063855"/>
    </source>
</evidence>
<dbReference type="EC" id="6.1.1.11" evidence="4"/>
<evidence type="ECO:0000256" key="13">
    <source>
        <dbReference type="ARBA" id="ARBA00031113"/>
    </source>
</evidence>
<comment type="pathway">
    <text evidence="2">Aminoacyl-tRNA biosynthesis; selenocysteinyl-tRNA(Sec) biosynthesis; L-seryl-tRNA(Sec) from L-serine and tRNA(Sec): step 1/1.</text>
</comment>
<keyword evidence="25" id="KW-1185">Reference proteome</keyword>
<dbReference type="InterPro" id="IPR002317">
    <property type="entry name" value="Ser-tRNA-ligase_type_1"/>
</dbReference>
<name>A0A9Q1J6G1_SYNKA</name>
<comment type="caution">
    <text evidence="24">The sequence shown here is derived from an EMBL/GenBank/DDBJ whole genome shotgun (WGS) entry which is preliminary data.</text>
</comment>
<protein>
    <recommendedName>
        <fullName evidence="19">Serine--tRNA ligase, mitochondrial</fullName>
        <ecNumber evidence="4">6.1.1.11</ecNumber>
    </recommendedName>
    <alternativeName>
        <fullName evidence="20">SerRSmt</fullName>
    </alternativeName>
    <alternativeName>
        <fullName evidence="13">Seryl-tRNA synthetase</fullName>
    </alternativeName>
    <alternativeName>
        <fullName evidence="14">Seryl-tRNA(Ser/Sec) synthetase</fullName>
    </alternativeName>
</protein>
<dbReference type="SUPFAM" id="SSF55681">
    <property type="entry name" value="Class II aaRS and biotin synthetases"/>
    <property type="match status" value="1"/>
</dbReference>
<comment type="function">
    <text evidence="17">Catalyzes the attachment of serine to tRNA(Ser). Is also probably able to aminoacylate tRNA(Sec) with serine, to form the misacylated tRNA L-seryl-tRNA(Sec), which will be further converted into selenocysteinyl-tRNA(Sec).</text>
</comment>
<keyword evidence="5" id="KW-0436">Ligase</keyword>
<evidence type="ECO:0000256" key="3">
    <source>
        <dbReference type="ARBA" id="ARBA00010728"/>
    </source>
</evidence>
<dbReference type="FunFam" id="3.30.930.10:FF:000047">
    <property type="entry name" value="serine--tRNA ligase, mitochondrial isoform X2"/>
    <property type="match status" value="1"/>
</dbReference>
<evidence type="ECO:0000256" key="17">
    <source>
        <dbReference type="ARBA" id="ARBA00056247"/>
    </source>
</evidence>
<evidence type="ECO:0000256" key="4">
    <source>
        <dbReference type="ARBA" id="ARBA00012840"/>
    </source>
</evidence>
<dbReference type="InterPro" id="IPR033729">
    <property type="entry name" value="SerRS_core"/>
</dbReference>
<feature type="coiled-coil region" evidence="21">
    <location>
        <begin position="102"/>
        <end position="129"/>
    </location>
</feature>
<comment type="subcellular location">
    <subcellularLocation>
        <location evidence="1">Mitochondrion matrix</location>
    </subcellularLocation>
</comment>
<dbReference type="PRINTS" id="PR00981">
    <property type="entry name" value="TRNASYNTHSER"/>
</dbReference>
<dbReference type="Proteomes" id="UP001152622">
    <property type="component" value="Chromosome 3"/>
</dbReference>
<evidence type="ECO:0000256" key="20">
    <source>
        <dbReference type="ARBA" id="ARBA00078988"/>
    </source>
</evidence>
<evidence type="ECO:0000256" key="2">
    <source>
        <dbReference type="ARBA" id="ARBA00005045"/>
    </source>
</evidence>
<dbReference type="InterPro" id="IPR042103">
    <property type="entry name" value="SerRS_1_N_sf"/>
</dbReference>
<dbReference type="GO" id="GO:0005759">
    <property type="term" value="C:mitochondrial matrix"/>
    <property type="evidence" value="ECO:0007669"/>
    <property type="project" value="UniProtKB-SubCell"/>
</dbReference>
<dbReference type="InterPro" id="IPR045864">
    <property type="entry name" value="aa-tRNA-synth_II/BPL/LPL"/>
</dbReference>
<feature type="region of interest" description="Disordered" evidence="22">
    <location>
        <begin position="506"/>
        <end position="545"/>
    </location>
</feature>
<evidence type="ECO:0000313" key="25">
    <source>
        <dbReference type="Proteomes" id="UP001152622"/>
    </source>
</evidence>
<keyword evidence="11" id="KW-0496">Mitochondrion</keyword>
<dbReference type="OrthoDB" id="10264585at2759"/>
<evidence type="ECO:0000256" key="7">
    <source>
        <dbReference type="ARBA" id="ARBA00022840"/>
    </source>
</evidence>
<dbReference type="GO" id="GO:0004828">
    <property type="term" value="F:serine-tRNA ligase activity"/>
    <property type="evidence" value="ECO:0007669"/>
    <property type="project" value="UniProtKB-EC"/>
</dbReference>
<feature type="domain" description="Aminoacyl-transfer RNA synthetases class-II family profile" evidence="23">
    <location>
        <begin position="205"/>
        <end position="485"/>
    </location>
</feature>
<dbReference type="Pfam" id="PF00587">
    <property type="entry name" value="tRNA-synt_2b"/>
    <property type="match status" value="1"/>
</dbReference>
<dbReference type="AlphaFoldDB" id="A0A9Q1J6G1"/>
<evidence type="ECO:0000256" key="6">
    <source>
        <dbReference type="ARBA" id="ARBA00022741"/>
    </source>
</evidence>
<dbReference type="InterPro" id="IPR010978">
    <property type="entry name" value="tRNA-bd_arm"/>
</dbReference>
<dbReference type="CDD" id="cd00770">
    <property type="entry name" value="SerRS_core"/>
    <property type="match status" value="1"/>
</dbReference>
<evidence type="ECO:0000256" key="12">
    <source>
        <dbReference type="ARBA" id="ARBA00023146"/>
    </source>
</evidence>
<keyword evidence="6" id="KW-0547">Nucleotide-binding</keyword>
<evidence type="ECO:0000313" key="24">
    <source>
        <dbReference type="EMBL" id="KAJ8369076.1"/>
    </source>
</evidence>
<dbReference type="Gene3D" id="3.30.930.10">
    <property type="entry name" value="Bira Bifunctional Protein, Domain 2"/>
    <property type="match status" value="1"/>
</dbReference>
<comment type="similarity">
    <text evidence="3">Belongs to the class-II aminoacyl-tRNA synthetase family. Type-1 seryl-tRNA synthetase subfamily.</text>
</comment>
<evidence type="ECO:0000256" key="10">
    <source>
        <dbReference type="ARBA" id="ARBA00022990"/>
    </source>
</evidence>
<accession>A0A9Q1J6G1</accession>
<comment type="subunit">
    <text evidence="18">Homodimer. The tRNA molecule probably binds across the dimer.</text>
</comment>
<dbReference type="Gene3D" id="1.10.287.40">
    <property type="entry name" value="Serine-tRNA synthetase, tRNA binding domain"/>
    <property type="match status" value="1"/>
</dbReference>
<dbReference type="EMBL" id="JAINUF010000003">
    <property type="protein sequence ID" value="KAJ8369076.1"/>
    <property type="molecule type" value="Genomic_DNA"/>
</dbReference>
<keyword evidence="7" id="KW-0067">ATP-binding</keyword>
<dbReference type="InterPro" id="IPR002314">
    <property type="entry name" value="aa-tRNA-synt_IIb"/>
</dbReference>
<evidence type="ECO:0000256" key="14">
    <source>
        <dbReference type="ARBA" id="ARBA00033352"/>
    </source>
</evidence>
<dbReference type="GO" id="GO:0006434">
    <property type="term" value="P:seryl-tRNA aminoacylation"/>
    <property type="evidence" value="ECO:0007669"/>
    <property type="project" value="InterPro"/>
</dbReference>
<evidence type="ECO:0000256" key="9">
    <source>
        <dbReference type="ARBA" id="ARBA00022946"/>
    </source>
</evidence>
<comment type="catalytic activity">
    <reaction evidence="15">
        <text>tRNA(Sec) + L-serine + ATP = L-seryl-tRNA(Sec) + AMP + diphosphate + H(+)</text>
        <dbReference type="Rhea" id="RHEA:42580"/>
        <dbReference type="Rhea" id="RHEA-COMP:9742"/>
        <dbReference type="Rhea" id="RHEA-COMP:10128"/>
        <dbReference type="ChEBI" id="CHEBI:15378"/>
        <dbReference type="ChEBI" id="CHEBI:30616"/>
        <dbReference type="ChEBI" id="CHEBI:33019"/>
        <dbReference type="ChEBI" id="CHEBI:33384"/>
        <dbReference type="ChEBI" id="CHEBI:78442"/>
        <dbReference type="ChEBI" id="CHEBI:78533"/>
        <dbReference type="ChEBI" id="CHEBI:456215"/>
        <dbReference type="EC" id="6.1.1.11"/>
    </reaction>
</comment>
<evidence type="ECO:0000256" key="19">
    <source>
        <dbReference type="ARBA" id="ARBA00073230"/>
    </source>
</evidence>
<keyword evidence="10" id="KW-0007">Acetylation</keyword>
<dbReference type="PROSITE" id="PS50862">
    <property type="entry name" value="AA_TRNA_LIGASE_II"/>
    <property type="match status" value="1"/>
</dbReference>
<keyword evidence="9" id="KW-0809">Transit peptide</keyword>
<keyword evidence="21" id="KW-0175">Coiled coil</keyword>